<comment type="caution">
    <text evidence="2">The sequence shown here is derived from an EMBL/GenBank/DDBJ whole genome shotgun (WGS) entry which is preliminary data.</text>
</comment>
<protein>
    <recommendedName>
        <fullName evidence="4">DUF1275 domain-containing protein</fullName>
    </recommendedName>
</protein>
<dbReference type="EMBL" id="ADNY01000058">
    <property type="protein sequence ID" value="EFG54926.1"/>
    <property type="molecule type" value="Genomic_DNA"/>
</dbReference>
<evidence type="ECO:0000256" key="1">
    <source>
        <dbReference type="SAM" id="Phobius"/>
    </source>
</evidence>
<dbReference type="InterPro" id="IPR010699">
    <property type="entry name" value="DUF1275"/>
</dbReference>
<feature type="transmembrane region" description="Helical" evidence="1">
    <location>
        <begin position="80"/>
        <end position="97"/>
    </location>
</feature>
<gene>
    <name evidence="2" type="ORF">HMPREF0493_1427</name>
</gene>
<evidence type="ECO:0008006" key="4">
    <source>
        <dbReference type="Google" id="ProtNLM"/>
    </source>
</evidence>
<evidence type="ECO:0000313" key="3">
    <source>
        <dbReference type="Proteomes" id="UP000004069"/>
    </source>
</evidence>
<dbReference type="STRING" id="83683.B1745_05855"/>
<name>D4YV66_9LACO</name>
<dbReference type="eggNOG" id="COG3619">
    <property type="taxonomic scope" value="Bacteria"/>
</dbReference>
<keyword evidence="3" id="KW-1185">Reference proteome</keyword>
<sequence>MVPLLVISTLVGFIPVNVPNYYIVPFLALGMAMQSGTFRKIDGLGYSNVFTSGNLRKTVLSWSQFYILDDESQRASGKDYLIIVLPFTFGALISALMQKCLGIRTIWIASMILIMANIAYGVLVKQKYRSEK</sequence>
<evidence type="ECO:0000313" key="2">
    <source>
        <dbReference type="EMBL" id="EFG54926.1"/>
    </source>
</evidence>
<dbReference type="PANTHER" id="PTHR37314:SF4">
    <property type="entry name" value="UPF0700 TRANSMEMBRANE PROTEIN YOAK"/>
    <property type="match status" value="1"/>
</dbReference>
<accession>D4YV66</accession>
<feature type="transmembrane region" description="Helical" evidence="1">
    <location>
        <begin position="103"/>
        <end position="123"/>
    </location>
</feature>
<feature type="transmembrane region" description="Helical" evidence="1">
    <location>
        <begin position="6"/>
        <end position="30"/>
    </location>
</feature>
<organism evidence="2 3">
    <name type="scientific">Lactobacillus amylolyticus DSM 11664</name>
    <dbReference type="NCBI Taxonomy" id="585524"/>
    <lineage>
        <taxon>Bacteria</taxon>
        <taxon>Bacillati</taxon>
        <taxon>Bacillota</taxon>
        <taxon>Bacilli</taxon>
        <taxon>Lactobacillales</taxon>
        <taxon>Lactobacillaceae</taxon>
        <taxon>Lactobacillus</taxon>
    </lineage>
</organism>
<keyword evidence="1" id="KW-1133">Transmembrane helix</keyword>
<dbReference type="Pfam" id="PF06912">
    <property type="entry name" value="DUF1275"/>
    <property type="match status" value="1"/>
</dbReference>
<keyword evidence="1" id="KW-0812">Transmembrane</keyword>
<dbReference type="PATRIC" id="fig|585524.9.peg.1501"/>
<dbReference type="AlphaFoldDB" id="D4YV66"/>
<dbReference type="Proteomes" id="UP000004069">
    <property type="component" value="Unassembled WGS sequence"/>
</dbReference>
<proteinExistence type="predicted"/>
<keyword evidence="1" id="KW-0472">Membrane</keyword>
<reference evidence="2 3" key="1">
    <citation type="submission" date="2010-04" db="EMBL/GenBank/DDBJ databases">
        <authorList>
            <person name="Muzny D."/>
            <person name="Qin X."/>
            <person name="Deng J."/>
            <person name="Jiang H."/>
            <person name="Liu Y."/>
            <person name="Qu J."/>
            <person name="Song X.-Z."/>
            <person name="Zhang L."/>
            <person name="Thornton R."/>
            <person name="Coyle M."/>
            <person name="Francisco L."/>
            <person name="Jackson L."/>
            <person name="Javaid M."/>
            <person name="Korchina V."/>
            <person name="Kovar C."/>
            <person name="Mata R."/>
            <person name="Mathew T."/>
            <person name="Ngo R."/>
            <person name="Nguyen L."/>
            <person name="Nguyen N."/>
            <person name="Okwuonu G."/>
            <person name="Ongeri F."/>
            <person name="Pham C."/>
            <person name="Simmons D."/>
            <person name="Wilczek-Boney K."/>
            <person name="Hale W."/>
            <person name="Jakkamsetti A."/>
            <person name="Pham P."/>
            <person name="Ruth R."/>
            <person name="San Lucas F."/>
            <person name="Warren J."/>
            <person name="Zhang J."/>
            <person name="Zhao Z."/>
            <person name="Zhou C."/>
            <person name="Zhu D."/>
            <person name="Lee S."/>
            <person name="Bess C."/>
            <person name="Blankenburg K."/>
            <person name="Forbes L."/>
            <person name="Fu Q."/>
            <person name="Gubbala S."/>
            <person name="Hirani K."/>
            <person name="Jayaseelan J.C."/>
            <person name="Lara F."/>
            <person name="Munidasa M."/>
            <person name="Palculict T."/>
            <person name="Patil S."/>
            <person name="Pu L.-L."/>
            <person name="Saada N."/>
            <person name="Tang L."/>
            <person name="Weissenberger G."/>
            <person name="Zhu Y."/>
            <person name="Hemphill L."/>
            <person name="Shang Y."/>
            <person name="Youmans B."/>
            <person name="Ayvaz T."/>
            <person name="Ross M."/>
            <person name="Santibanez J."/>
            <person name="Aqrawi P."/>
            <person name="Gross S."/>
            <person name="Joshi V."/>
            <person name="Fowler G."/>
            <person name="Nazareth L."/>
            <person name="Reid J."/>
            <person name="Worley K."/>
            <person name="Petrosino J."/>
            <person name="Highlander S."/>
            <person name="Gibbs R."/>
        </authorList>
    </citation>
    <scope>NUCLEOTIDE SEQUENCE [LARGE SCALE GENOMIC DNA]</scope>
    <source>
        <strain evidence="2 3">DSM 11664</strain>
    </source>
</reference>
<dbReference type="PANTHER" id="PTHR37314">
    <property type="entry name" value="SLR0142 PROTEIN"/>
    <property type="match status" value="1"/>
</dbReference>